<accession>A0AA88AQW0</accession>
<keyword evidence="4" id="KW-1185">Reference proteome</keyword>
<evidence type="ECO:0000256" key="1">
    <source>
        <dbReference type="SAM" id="MobiDB-lite"/>
    </source>
</evidence>
<feature type="domain" description="Retrotransposon gag" evidence="2">
    <location>
        <begin position="40"/>
        <end position="129"/>
    </location>
</feature>
<gene>
    <name evidence="3" type="ORF">TIFTF001_014136</name>
</gene>
<protein>
    <recommendedName>
        <fullName evidence="2">Retrotransposon gag domain-containing protein</fullName>
    </recommendedName>
</protein>
<dbReference type="Proteomes" id="UP001187192">
    <property type="component" value="Unassembled WGS sequence"/>
</dbReference>
<evidence type="ECO:0000313" key="3">
    <source>
        <dbReference type="EMBL" id="GMN44946.1"/>
    </source>
</evidence>
<feature type="compositionally biased region" description="Low complexity" evidence="1">
    <location>
        <begin position="198"/>
        <end position="207"/>
    </location>
</feature>
<organism evidence="3 4">
    <name type="scientific">Ficus carica</name>
    <name type="common">Common fig</name>
    <dbReference type="NCBI Taxonomy" id="3494"/>
    <lineage>
        <taxon>Eukaryota</taxon>
        <taxon>Viridiplantae</taxon>
        <taxon>Streptophyta</taxon>
        <taxon>Embryophyta</taxon>
        <taxon>Tracheophyta</taxon>
        <taxon>Spermatophyta</taxon>
        <taxon>Magnoliopsida</taxon>
        <taxon>eudicotyledons</taxon>
        <taxon>Gunneridae</taxon>
        <taxon>Pentapetalae</taxon>
        <taxon>rosids</taxon>
        <taxon>fabids</taxon>
        <taxon>Rosales</taxon>
        <taxon>Moraceae</taxon>
        <taxon>Ficeae</taxon>
        <taxon>Ficus</taxon>
    </lineage>
</organism>
<evidence type="ECO:0000259" key="2">
    <source>
        <dbReference type="Pfam" id="PF03732"/>
    </source>
</evidence>
<dbReference type="PANTHER" id="PTHR34482">
    <property type="entry name" value="DNA DAMAGE-INDUCIBLE PROTEIN 1-LIKE"/>
    <property type="match status" value="1"/>
</dbReference>
<name>A0AA88AQW0_FICCA</name>
<dbReference type="Pfam" id="PF03732">
    <property type="entry name" value="Retrotrans_gag"/>
    <property type="match status" value="1"/>
</dbReference>
<dbReference type="InterPro" id="IPR005162">
    <property type="entry name" value="Retrotrans_gag_dom"/>
</dbReference>
<proteinExistence type="predicted"/>
<comment type="caution">
    <text evidence="3">The sequence shown here is derived from an EMBL/GenBank/DDBJ whole genome shotgun (WGS) entry which is preliminary data.</text>
</comment>
<feature type="compositionally biased region" description="Polar residues" evidence="1">
    <location>
        <begin position="184"/>
        <end position="197"/>
    </location>
</feature>
<sequence length="278" mass="32299">MKPPEFERSTDPLETEEWLTSLQIILNFINLTEQEKVLCASYVLKKDARYWWETVALRRNVMAMIWNEFLGEFNEEYYNIVCMRTQQNEFIDLKQGTMSVTEACQKFDRLTRLCPYLVPTEGERVRRMIQMFWPEIAVVVDSGDRPPLTIAECVSRALRAEFHLTEAKEEKARYWVAKKKEKGANTQNPGSSQSGPWNKNKQNNQNNNKRKANFSGNKYQNQRNQQQKRSTFVETIIPATQLVLNAARNTSVNVGWEQLAVTFVAKKVIMLINVTSTS</sequence>
<evidence type="ECO:0000313" key="4">
    <source>
        <dbReference type="Proteomes" id="UP001187192"/>
    </source>
</evidence>
<reference evidence="3" key="1">
    <citation type="submission" date="2023-07" db="EMBL/GenBank/DDBJ databases">
        <title>draft genome sequence of fig (Ficus carica).</title>
        <authorList>
            <person name="Takahashi T."/>
            <person name="Nishimura K."/>
        </authorList>
    </citation>
    <scope>NUCLEOTIDE SEQUENCE</scope>
</reference>
<feature type="region of interest" description="Disordered" evidence="1">
    <location>
        <begin position="179"/>
        <end position="229"/>
    </location>
</feature>
<feature type="compositionally biased region" description="Low complexity" evidence="1">
    <location>
        <begin position="217"/>
        <end position="229"/>
    </location>
</feature>
<dbReference type="EMBL" id="BTGU01000019">
    <property type="protein sequence ID" value="GMN44946.1"/>
    <property type="molecule type" value="Genomic_DNA"/>
</dbReference>
<dbReference type="AlphaFoldDB" id="A0AA88AQW0"/>